<accession>A0A8T3BZH3</accession>
<dbReference type="EMBL" id="JAGYWB010000005">
    <property type="protein sequence ID" value="KAI0522589.1"/>
    <property type="molecule type" value="Genomic_DNA"/>
</dbReference>
<evidence type="ECO:0000256" key="3">
    <source>
        <dbReference type="ARBA" id="ARBA00012589"/>
    </source>
</evidence>
<feature type="transmembrane region" description="Helical" evidence="15">
    <location>
        <begin position="480"/>
        <end position="497"/>
    </location>
</feature>
<dbReference type="GO" id="GO:0000148">
    <property type="term" value="C:1,3-beta-D-glucan synthase complex"/>
    <property type="evidence" value="ECO:0007669"/>
    <property type="project" value="InterPro"/>
</dbReference>
<name>A0A8T3BZH3_DENNO</name>
<feature type="transmembrane region" description="Helical" evidence="15">
    <location>
        <begin position="1547"/>
        <end position="1567"/>
    </location>
</feature>
<feature type="domain" description="1,3-beta-glucan synthase component FKS1-like" evidence="16">
    <location>
        <begin position="312"/>
        <end position="428"/>
    </location>
</feature>
<protein>
    <recommendedName>
        <fullName evidence="12">1,3-beta-glucan synthase</fullName>
        <ecNumber evidence="3">2.4.1.34</ecNumber>
    </recommendedName>
    <alternativeName>
        <fullName evidence="12">1,3-beta-glucan synthase</fullName>
    </alternativeName>
</protein>
<comment type="caution">
    <text evidence="17">The sequence shown here is derived from an EMBL/GenBank/DDBJ whole genome shotgun (WGS) entry which is preliminary data.</text>
</comment>
<evidence type="ECO:0000256" key="10">
    <source>
        <dbReference type="ARBA" id="ARBA00023136"/>
    </source>
</evidence>
<comment type="similarity">
    <text evidence="2">Belongs to the glycosyltransferase 48 family.</text>
</comment>
<feature type="transmembrane region" description="Helical" evidence="15">
    <location>
        <begin position="551"/>
        <end position="572"/>
    </location>
</feature>
<dbReference type="SMART" id="SM01205">
    <property type="entry name" value="FKS1_dom1"/>
    <property type="match status" value="1"/>
</dbReference>
<feature type="transmembrane region" description="Helical" evidence="15">
    <location>
        <begin position="592"/>
        <end position="615"/>
    </location>
</feature>
<dbReference type="GO" id="GO:0008360">
    <property type="term" value="P:regulation of cell shape"/>
    <property type="evidence" value="ECO:0007669"/>
    <property type="project" value="UniProtKB-KW"/>
</dbReference>
<feature type="transmembrane region" description="Helical" evidence="15">
    <location>
        <begin position="1806"/>
        <end position="1827"/>
    </location>
</feature>
<feature type="transmembrane region" description="Helical" evidence="15">
    <location>
        <begin position="1666"/>
        <end position="1689"/>
    </location>
</feature>
<proteinExistence type="inferred from homology"/>
<comment type="subcellular location">
    <subcellularLocation>
        <location evidence="1">Cell membrane</location>
        <topology evidence="1">Multi-pass membrane protein</topology>
    </subcellularLocation>
</comment>
<evidence type="ECO:0000256" key="8">
    <source>
        <dbReference type="ARBA" id="ARBA00022960"/>
    </source>
</evidence>
<feature type="transmembrane region" description="Helical" evidence="15">
    <location>
        <begin position="1833"/>
        <end position="1856"/>
    </location>
</feature>
<dbReference type="Pfam" id="PF04652">
    <property type="entry name" value="Vta1"/>
    <property type="match status" value="1"/>
</dbReference>
<evidence type="ECO:0000313" key="18">
    <source>
        <dbReference type="Proteomes" id="UP000829196"/>
    </source>
</evidence>
<dbReference type="InterPro" id="IPR039431">
    <property type="entry name" value="Vta1/CALS_N"/>
</dbReference>
<dbReference type="InterPro" id="IPR026899">
    <property type="entry name" value="FKS1-like_dom1"/>
</dbReference>
<feature type="transmembrane region" description="Helical" evidence="15">
    <location>
        <begin position="1579"/>
        <end position="1599"/>
    </location>
</feature>
<dbReference type="InterPro" id="IPR023175">
    <property type="entry name" value="Vta1/CALS_N_sf"/>
</dbReference>
<evidence type="ECO:0000256" key="2">
    <source>
        <dbReference type="ARBA" id="ARBA00009040"/>
    </source>
</evidence>
<dbReference type="Gene3D" id="1.25.40.270">
    <property type="entry name" value="Vacuolar protein sorting-associated protein vta1"/>
    <property type="match status" value="1"/>
</dbReference>
<evidence type="ECO:0000256" key="5">
    <source>
        <dbReference type="ARBA" id="ARBA00022676"/>
    </source>
</evidence>
<dbReference type="Pfam" id="PF02364">
    <property type="entry name" value="Glucan_synthase"/>
    <property type="match status" value="2"/>
</dbReference>
<feature type="transmembrane region" description="Helical" evidence="15">
    <location>
        <begin position="654"/>
        <end position="673"/>
    </location>
</feature>
<keyword evidence="10 15" id="KW-0472">Membrane</keyword>
<keyword evidence="11" id="KW-0961">Cell wall biogenesis/degradation</keyword>
<dbReference type="InterPro" id="IPR058851">
    <property type="entry name" value="CALS1_helical"/>
</dbReference>
<evidence type="ECO:0000256" key="1">
    <source>
        <dbReference type="ARBA" id="ARBA00004651"/>
    </source>
</evidence>
<evidence type="ECO:0000256" key="6">
    <source>
        <dbReference type="ARBA" id="ARBA00022679"/>
    </source>
</evidence>
<sequence length="1929" mass="222165">MDSRSRVVYAMEEIVPEGPSHRPVISSSQPFPGRARAARYSPEPFDSEKLPPIMVSEIRRFLRVANEIESESPRVAYLCRFHAFVKIHMMDQNSSGRGVRQLKTSLLQRLQQDEEVTKVLRTKKSDARELEYLHLKKKSENAFEIASVLMEVLKAVPFGDGHESLPAGQDIVEKSGSYSPYNILPLDSGDNKNAIMLLPEIEAAVSAIRNVRGLPSTENSCETELPLDILYWLQNLFGFQAGSVSNQREHLVLLLANMHVRQNPKPALATKLDDRAVDELMVKIFKNYRNWCKFLGRNCNLWLPSVQQEIQQYKILYIALYLLIWGEASNLRLMPECLCYIFHHMAYELYGVLSGAVCLNTGKKVVPAYGGPNESFLGNVITPIYKVINEEAQKNKNGVSDHSKWRNYDDLNEFFWSNNCFKLGWPLRLENDFFFTSFSSEQITNSKESPDETCEQKWLGKTNFVEVRSFWHLFRSFDRMWTFLILALQVMSILAWHELETPLDVFEPEVFDDIMSIFVTNAILRLLQVALDISLIWKARHNMGLSQRVRYLLKFLVALIWAITLPVSYATSQGSSVCSTKQFQSATGNFCMSLYLIFVLIYLMSNFIGMALFFVPAITNYVETSSCQAFNMLSWWNKPHLYVGRGIQESQVSLLKYTIFWMILLSSKLLFSYNFQIKPLIIPTKNIMKVNINTYDWHEFFPEVQNNAGAILAVWAPIIIVYFMDMQIWYSIFCTIFGGVYGIVHHLGEIRTVEMVKSRFYSFPSMFNVSLVAHSSQSKKGSIFKYILQNKAFKSTEVARDELPKFALVWNQIIAHFRSEDLINNREMDLMMMPLACEFGGTSARWPLFLLAMKFSTAVNIARDYVGKCEKLYKKIKKDKYMFYAVKECYDTLKNIFNFLLIGDLEKRVLRAIFDEIETSIGNSSILTNFKMAELPVLIEKVIKMVEILFENNLTHRDALVISLQDVLEFLINDMMVEGGRILDIMDSSYAQEGCVDVFLLQQVSHMFKSDSRGCIVPFPLHDEGPKNSVLRFPLPDKGLLRDQVKRLFLMLTVKEAASDIPANLEVRRRISFFATSLFMDMPPAPKVRSMLSLSVMTPYFMEEVKFSDDELHLNEDGGASILYYMQKIYPDEWKNFLERFNYNPTDEDTQYWASFRGQTLSRTVRGMMYYRKALKFQAFLDMASNQDIAKGCIAIERDNNQKNSQHSLAAKLDALVDMKFTYVISCQMFGLQKSLGDSHAQDIIDLMSRYPSLRVAYIEEKEEIVDGKPHKVYSSVLIKAVNNLDQEVYRIKLPGRPIIGEGKPENQNHAIIFTRGEALQTIDMNQDNYFEEAYKMRNLLQEFSRHSDQQRPTIVGLREHIFTGSISSLAGFMSYQETSFVTIGQRFLANPLRVRFHYGHPDLFDRIFHITRGGISKASKNINLSEDVFAGFNSILRQGHVTYNEYMQVGKGRDVGLNQISKFEAKVANGNSEQTLSRDIYRLGHHFDFFRMLSFYFTTVGYYFNNLVSVFGVYVFLYGQLYLLLSGVERAIILDTRLQNIKSLETVLATQSFLQLGLLTGLPMAMELGLEKGFLSAISDFILMQLQLASAFFTFSLGTKAHYFGRTILHGGAKYRPTGRKFVVFHAGFTENYQLYSRSHFIKGFELIFLLTIYNLFRMSYESNIAYMMITYSTWFMAITWLFAPFLFNPSGFAWRMIVEDWADWNKWMNNVGGIGVQPEKSWESWWNAENAHLRHSGLCSKIVEILLCLRFFIYQYGLVYHLDISQENKNIVVYMLSWFVIVAVFLLVKVVGEGSRRLSANHHLIFRFLKLLIFLSVLVGIFTMLSVCQLSIMDLVVCCLAFLPTGWGLLSVAQTLRPKIEEYGLWESVKVIAQAYDYGMGGLLFIPIAMLAWMPLISAIQTRVLFNQAFTRQLQIHPILYGKNKNR</sequence>
<feature type="transmembrane region" description="Helical" evidence="15">
    <location>
        <begin position="728"/>
        <end position="748"/>
    </location>
</feature>
<evidence type="ECO:0000256" key="13">
    <source>
        <dbReference type="ARBA" id="ARBA00047777"/>
    </source>
</evidence>
<evidence type="ECO:0000313" key="17">
    <source>
        <dbReference type="EMBL" id="KAI0522589.1"/>
    </source>
</evidence>
<feature type="transmembrane region" description="Helical" evidence="15">
    <location>
        <begin position="517"/>
        <end position="539"/>
    </location>
</feature>
<feature type="transmembrane region" description="Helical" evidence="15">
    <location>
        <begin position="1503"/>
        <end position="1526"/>
    </location>
</feature>
<dbReference type="GO" id="GO:0005886">
    <property type="term" value="C:plasma membrane"/>
    <property type="evidence" value="ECO:0007669"/>
    <property type="project" value="UniProtKB-SubCell"/>
</dbReference>
<keyword evidence="6" id="KW-0808">Transferase</keyword>
<dbReference type="Pfam" id="PF25968">
    <property type="entry name" value="CALS1"/>
    <property type="match status" value="1"/>
</dbReference>
<dbReference type="GO" id="GO:0006075">
    <property type="term" value="P:(1-&gt;3)-beta-D-glucan biosynthetic process"/>
    <property type="evidence" value="ECO:0007669"/>
    <property type="project" value="InterPro"/>
</dbReference>
<keyword evidence="18" id="KW-1185">Reference proteome</keyword>
<evidence type="ECO:0000256" key="7">
    <source>
        <dbReference type="ARBA" id="ARBA00022692"/>
    </source>
</evidence>
<evidence type="ECO:0000256" key="4">
    <source>
        <dbReference type="ARBA" id="ARBA00022475"/>
    </source>
</evidence>
<reference evidence="17" key="1">
    <citation type="journal article" date="2022" name="Front. Genet.">
        <title>Chromosome-Scale Assembly of the Dendrobium nobile Genome Provides Insights Into the Molecular Mechanism of the Biosynthesis of the Medicinal Active Ingredient of Dendrobium.</title>
        <authorList>
            <person name="Xu Q."/>
            <person name="Niu S.-C."/>
            <person name="Li K.-L."/>
            <person name="Zheng P.-J."/>
            <person name="Zhang X.-J."/>
            <person name="Jia Y."/>
            <person name="Liu Y."/>
            <person name="Niu Y.-X."/>
            <person name="Yu L.-H."/>
            <person name="Chen D.-F."/>
            <person name="Zhang G.-Q."/>
        </authorList>
    </citation>
    <scope>NUCLEOTIDE SEQUENCE</scope>
    <source>
        <tissue evidence="17">Leaf</tissue>
    </source>
</reference>
<feature type="transmembrane region" description="Helical" evidence="15">
    <location>
        <begin position="704"/>
        <end position="723"/>
    </location>
</feature>
<dbReference type="Proteomes" id="UP000829196">
    <property type="component" value="Unassembled WGS sequence"/>
</dbReference>
<keyword evidence="7 15" id="KW-0812">Transmembrane</keyword>
<dbReference type="PANTHER" id="PTHR12741:SF22">
    <property type="entry name" value="CALLOSE SYNTHASE 8-RELATED"/>
    <property type="match status" value="1"/>
</dbReference>
<keyword evidence="4" id="KW-1003">Cell membrane</keyword>
<dbReference type="InterPro" id="IPR003440">
    <property type="entry name" value="Glyco_trans_48_dom"/>
</dbReference>
<dbReference type="OrthoDB" id="1880850at2759"/>
<feature type="transmembrane region" description="Helical" evidence="15">
    <location>
        <begin position="1877"/>
        <end position="1898"/>
    </location>
</feature>
<dbReference type="Pfam" id="PF14288">
    <property type="entry name" value="FKS1_dom1"/>
    <property type="match status" value="1"/>
</dbReference>
<evidence type="ECO:0000256" key="14">
    <source>
        <dbReference type="SAM" id="MobiDB-lite"/>
    </source>
</evidence>
<organism evidence="17 18">
    <name type="scientific">Dendrobium nobile</name>
    <name type="common">Orchid</name>
    <dbReference type="NCBI Taxonomy" id="94219"/>
    <lineage>
        <taxon>Eukaryota</taxon>
        <taxon>Viridiplantae</taxon>
        <taxon>Streptophyta</taxon>
        <taxon>Embryophyta</taxon>
        <taxon>Tracheophyta</taxon>
        <taxon>Spermatophyta</taxon>
        <taxon>Magnoliopsida</taxon>
        <taxon>Liliopsida</taxon>
        <taxon>Asparagales</taxon>
        <taxon>Orchidaceae</taxon>
        <taxon>Epidendroideae</taxon>
        <taxon>Malaxideae</taxon>
        <taxon>Dendrobiinae</taxon>
        <taxon>Dendrobium</taxon>
    </lineage>
</organism>
<dbReference type="GO" id="GO:0003843">
    <property type="term" value="F:1,3-beta-D-glucan synthase activity"/>
    <property type="evidence" value="ECO:0007669"/>
    <property type="project" value="UniProtKB-EC"/>
</dbReference>
<evidence type="ECO:0000256" key="11">
    <source>
        <dbReference type="ARBA" id="ARBA00023316"/>
    </source>
</evidence>
<dbReference type="EC" id="2.4.1.34" evidence="3"/>
<gene>
    <name evidence="17" type="ORF">KFK09_004969</name>
</gene>
<comment type="catalytic activity">
    <reaction evidence="13">
        <text>[(1-&gt;3)-beta-D-glucosyl](n) + UDP-alpha-D-glucose = [(1-&gt;3)-beta-D-glucosyl](n+1) + UDP + H(+)</text>
        <dbReference type="Rhea" id="RHEA:21476"/>
        <dbReference type="Rhea" id="RHEA-COMP:11146"/>
        <dbReference type="Rhea" id="RHEA-COMP:14303"/>
        <dbReference type="ChEBI" id="CHEBI:15378"/>
        <dbReference type="ChEBI" id="CHEBI:37671"/>
        <dbReference type="ChEBI" id="CHEBI:58223"/>
        <dbReference type="ChEBI" id="CHEBI:58885"/>
        <dbReference type="EC" id="2.4.1.34"/>
    </reaction>
</comment>
<dbReference type="PANTHER" id="PTHR12741">
    <property type="entry name" value="LYST-INTERACTING PROTEIN LIP5 DOPAMINE RESPONSIVE PROTEIN DRG-1"/>
    <property type="match status" value="1"/>
</dbReference>
<evidence type="ECO:0000256" key="9">
    <source>
        <dbReference type="ARBA" id="ARBA00022989"/>
    </source>
</evidence>
<keyword evidence="5" id="KW-0328">Glycosyltransferase</keyword>
<evidence type="ECO:0000256" key="12">
    <source>
        <dbReference type="ARBA" id="ARBA00032165"/>
    </source>
</evidence>
<feature type="transmembrane region" description="Helical" evidence="15">
    <location>
        <begin position="1773"/>
        <end position="1794"/>
    </location>
</feature>
<evidence type="ECO:0000259" key="16">
    <source>
        <dbReference type="SMART" id="SM01205"/>
    </source>
</evidence>
<evidence type="ECO:0000256" key="15">
    <source>
        <dbReference type="SAM" id="Phobius"/>
    </source>
</evidence>
<keyword evidence="8" id="KW-0133">Cell shape</keyword>
<keyword evidence="9 15" id="KW-1133">Transmembrane helix</keyword>
<feature type="region of interest" description="Disordered" evidence="14">
    <location>
        <begin position="18"/>
        <end position="43"/>
    </location>
</feature>